<reference evidence="5 6" key="1">
    <citation type="submission" date="2011-11" db="EMBL/GenBank/DDBJ databases">
        <authorList>
            <person name="Weinstock G."/>
            <person name="Sodergren E."/>
            <person name="Clifton S."/>
            <person name="Fulton L."/>
            <person name="Fulton B."/>
            <person name="Courtney L."/>
            <person name="Fronick C."/>
            <person name="Harrison M."/>
            <person name="Strong C."/>
            <person name="Farmer C."/>
            <person name="Delahaunty K."/>
            <person name="Markovic C."/>
            <person name="Hall O."/>
            <person name="Minx P."/>
            <person name="Tomlinson C."/>
            <person name="Mitreva M."/>
            <person name="Hou S."/>
            <person name="Chen J."/>
            <person name="Wollam A."/>
            <person name="Pepin K.H."/>
            <person name="Johnson M."/>
            <person name="Bhonagiri V."/>
            <person name="Zhang X."/>
            <person name="Suruliraj S."/>
            <person name="Warren W."/>
            <person name="Chinwalla A."/>
            <person name="Mardis E.R."/>
            <person name="Wilson R.K."/>
        </authorList>
    </citation>
    <scope>NUCLEOTIDE SEQUENCE [LARGE SCALE GENOMIC DNA]</scope>
    <source>
        <strain evidence="5 6">YIT 11816</strain>
    </source>
</reference>
<feature type="domain" description="AAA+ ATPase" evidence="4">
    <location>
        <begin position="105"/>
        <end position="237"/>
    </location>
</feature>
<dbReference type="Proteomes" id="UP000004956">
    <property type="component" value="Unassembled WGS sequence"/>
</dbReference>
<comment type="similarity">
    <text evidence="1">Belongs to the IS21/IS1162 putative ATP-binding protein family.</text>
</comment>
<name>H3KBI3_9BURK</name>
<dbReference type="PATRIC" id="fig|762967.3.peg.67"/>
<dbReference type="Pfam" id="PF01695">
    <property type="entry name" value="IstB_IS21"/>
    <property type="match status" value="1"/>
</dbReference>
<evidence type="ECO:0000259" key="4">
    <source>
        <dbReference type="SMART" id="SM00382"/>
    </source>
</evidence>
<evidence type="ECO:0000256" key="1">
    <source>
        <dbReference type="ARBA" id="ARBA00008059"/>
    </source>
</evidence>
<dbReference type="NCBIfam" id="NF038214">
    <property type="entry name" value="IS21_help_AAA"/>
    <property type="match status" value="1"/>
</dbReference>
<dbReference type="PIRSF" id="PIRSF003073">
    <property type="entry name" value="DNAC_TnpB_IstB"/>
    <property type="match status" value="1"/>
</dbReference>
<comment type="caution">
    <text evidence="5">The sequence shown here is derived from an EMBL/GenBank/DDBJ whole genome shotgun (WGS) entry which is preliminary data.</text>
</comment>
<evidence type="ECO:0000313" key="6">
    <source>
        <dbReference type="Proteomes" id="UP000004956"/>
    </source>
</evidence>
<keyword evidence="3 5" id="KW-0067">ATP-binding</keyword>
<dbReference type="Gene3D" id="3.40.50.300">
    <property type="entry name" value="P-loop containing nucleotide triphosphate hydrolases"/>
    <property type="match status" value="1"/>
</dbReference>
<dbReference type="AlphaFoldDB" id="H3KBI3"/>
<dbReference type="GO" id="GO:0006260">
    <property type="term" value="P:DNA replication"/>
    <property type="evidence" value="ECO:0007669"/>
    <property type="project" value="TreeGrafter"/>
</dbReference>
<dbReference type="InterPro" id="IPR047661">
    <property type="entry name" value="IstB"/>
</dbReference>
<accession>H3KBI3</accession>
<dbReference type="CDD" id="cd00009">
    <property type="entry name" value="AAA"/>
    <property type="match status" value="1"/>
</dbReference>
<organism evidence="5 6">
    <name type="scientific">Sutterella parvirubra YIT 11816</name>
    <dbReference type="NCBI Taxonomy" id="762967"/>
    <lineage>
        <taxon>Bacteria</taxon>
        <taxon>Pseudomonadati</taxon>
        <taxon>Pseudomonadota</taxon>
        <taxon>Betaproteobacteria</taxon>
        <taxon>Burkholderiales</taxon>
        <taxon>Sutterellaceae</taxon>
        <taxon>Sutterella</taxon>
    </lineage>
</organism>
<gene>
    <name evidence="5" type="ORF">HMPREF9440_00079</name>
</gene>
<dbReference type="SMART" id="SM00382">
    <property type="entry name" value="AAA"/>
    <property type="match status" value="1"/>
</dbReference>
<dbReference type="STRING" id="762967.HMPREF9440_00079"/>
<sequence>MRGLPDMTAQTIDDEIRGYATALRLGSHVVPAYKEMGDVTSPALFVRDLLKRLCENRNEERVKRNRQASGIPNLDKTLEVYEREGVTMPTGLTFDALASCGFIEKRQNLVMMGVPGSGKTHLASALGIKACDLGYKVMFRRMANLIEELQTAHDNHAWPRYRRRIEQCDLLIIDEWGYLPTNVDGTRLLFEVIADCYEQRSIIVTTNLPFVEWNRIFSDERLLLAIMDRIVHHGYLLKHADQSYRLRHSLMK</sequence>
<keyword evidence="2" id="KW-0547">Nucleotide-binding</keyword>
<protein>
    <submittedName>
        <fullName evidence="5">IstB-like ATP-binding protein</fullName>
    </submittedName>
</protein>
<proteinExistence type="inferred from homology"/>
<dbReference type="PANTHER" id="PTHR30050">
    <property type="entry name" value="CHROMOSOMAL REPLICATION INITIATOR PROTEIN DNAA"/>
    <property type="match status" value="1"/>
</dbReference>
<evidence type="ECO:0000313" key="5">
    <source>
        <dbReference type="EMBL" id="EHY32525.1"/>
    </source>
</evidence>
<dbReference type="InterPro" id="IPR028350">
    <property type="entry name" value="DNAC/IstB-like"/>
</dbReference>
<evidence type="ECO:0000256" key="2">
    <source>
        <dbReference type="ARBA" id="ARBA00022741"/>
    </source>
</evidence>
<dbReference type="InterPro" id="IPR002611">
    <property type="entry name" value="IstB_ATP-bd"/>
</dbReference>
<dbReference type="PANTHER" id="PTHR30050:SF4">
    <property type="entry name" value="ATP-BINDING PROTEIN RV3427C IN INSERTION SEQUENCE-RELATED"/>
    <property type="match status" value="1"/>
</dbReference>
<evidence type="ECO:0000256" key="3">
    <source>
        <dbReference type="ARBA" id="ARBA00022840"/>
    </source>
</evidence>
<dbReference type="SUPFAM" id="SSF52540">
    <property type="entry name" value="P-loop containing nucleoside triphosphate hydrolases"/>
    <property type="match status" value="1"/>
</dbReference>
<dbReference type="HOGENOM" id="CLU_062999_1_2_4"/>
<dbReference type="GO" id="GO:0005524">
    <property type="term" value="F:ATP binding"/>
    <property type="evidence" value="ECO:0007669"/>
    <property type="project" value="UniProtKB-KW"/>
</dbReference>
<dbReference type="InterPro" id="IPR027417">
    <property type="entry name" value="P-loop_NTPase"/>
</dbReference>
<dbReference type="InterPro" id="IPR003593">
    <property type="entry name" value="AAA+_ATPase"/>
</dbReference>
<keyword evidence="6" id="KW-1185">Reference proteome</keyword>
<dbReference type="EMBL" id="AFBQ01000011">
    <property type="protein sequence ID" value="EHY32525.1"/>
    <property type="molecule type" value="Genomic_DNA"/>
</dbReference>